<dbReference type="Pfam" id="PF00370">
    <property type="entry name" value="FGGY_N"/>
    <property type="match status" value="1"/>
</dbReference>
<proteinExistence type="inferred from homology"/>
<dbReference type="EC" id="2.7.1.17" evidence="6"/>
<evidence type="ECO:0000256" key="1">
    <source>
        <dbReference type="ARBA" id="ARBA00009156"/>
    </source>
</evidence>
<feature type="domain" description="Carbohydrate kinase FGGY N-terminal" evidence="7">
    <location>
        <begin position="4"/>
        <end position="242"/>
    </location>
</feature>
<evidence type="ECO:0000256" key="2">
    <source>
        <dbReference type="ARBA" id="ARBA00022679"/>
    </source>
</evidence>
<dbReference type="PRINTS" id="PR00301">
    <property type="entry name" value="HEATSHOCK70"/>
</dbReference>
<sequence length="480" mass="51491">MALVGIDLGTSSVKVIILDEQGGMLGMGKTDYTVLSPHRGWVESDPEVWWQSTVTAVHNALVAAKHPTITAVGLSGQMHGVVLTDEQGKALRPALLWADMRAEAVLSHYQSLSAAAKKRLANPLVPGMAGPLLCWLAQYEKASYQSARWALQPKDWLRMRMTGIPATDPSDASATLLYDLPGDHWAEDVIASLNLKRSLFPDIMASSAKAGLLSTKAAAELGLPAAIPVATGAADTAAAALGTGLLAPGTLQLTLGTGAQIIQLCAQPLSDETTRTHLYRAADGKNWYNMAAIQNAGLVLDWVRQTFNASWDEIFASANSVEPGSTGLIFLPEFTKERANQLADHQGGAFLHLRIHHRREELFYASLEGVAFGIRLALESLPAAQQASSLRLAGGGSVHPAWQQMLADILGRTLELVNTSEASARGAALLAGIINHSWPDIQATQQIAPGIQAYITPDSQRASLYQNIYQHFLQQARMSF</sequence>
<dbReference type="InterPro" id="IPR006000">
    <property type="entry name" value="Xylulokinase"/>
</dbReference>
<dbReference type="GO" id="GO:0004856">
    <property type="term" value="F:D-xylulokinase activity"/>
    <property type="evidence" value="ECO:0007669"/>
    <property type="project" value="UniProtKB-EC"/>
</dbReference>
<evidence type="ECO:0000256" key="6">
    <source>
        <dbReference type="RuleBase" id="RU364073"/>
    </source>
</evidence>
<protein>
    <recommendedName>
        <fullName evidence="6">Xylulose kinase</fullName>
        <shortName evidence="6">Xylulokinase</shortName>
        <ecNumber evidence="6">2.7.1.17</ecNumber>
    </recommendedName>
</protein>
<comment type="similarity">
    <text evidence="1 6">Belongs to the FGGY kinase family.</text>
</comment>
<dbReference type="SUPFAM" id="SSF53067">
    <property type="entry name" value="Actin-like ATPase domain"/>
    <property type="match status" value="2"/>
</dbReference>
<keyword evidence="2 6" id="KW-0808">Transferase</keyword>
<dbReference type="InterPro" id="IPR050406">
    <property type="entry name" value="FGGY_Carb_Kinase"/>
</dbReference>
<reference evidence="10" key="1">
    <citation type="submission" date="2018-12" db="EMBL/GenBank/DDBJ databases">
        <title>Tengunoibacter tsumagoiensis gen. nov., sp. nov., Dictyobacter kobayashii sp. nov., D. alpinus sp. nov., and D. joshuensis sp. nov. and description of Dictyobacteraceae fam. nov. within the order Ktedonobacterales isolated from Tengu-no-mugimeshi.</title>
        <authorList>
            <person name="Wang C.M."/>
            <person name="Zheng Y."/>
            <person name="Sakai Y."/>
            <person name="Toyoda A."/>
            <person name="Minakuchi Y."/>
            <person name="Abe K."/>
            <person name="Yokota A."/>
            <person name="Yabe S."/>
        </authorList>
    </citation>
    <scope>NUCLEOTIDE SEQUENCE [LARGE SCALE GENOMIC DNA]</scope>
    <source>
        <strain evidence="10">Uno16</strain>
    </source>
</reference>
<keyword evidence="5 6" id="KW-0067">ATP-binding</keyword>
<keyword evidence="6" id="KW-0859">Xylose metabolism</keyword>
<dbReference type="Pfam" id="PF02782">
    <property type="entry name" value="FGGY_C"/>
    <property type="match status" value="1"/>
</dbReference>
<evidence type="ECO:0000259" key="8">
    <source>
        <dbReference type="Pfam" id="PF02782"/>
    </source>
</evidence>
<dbReference type="OrthoDB" id="9805576at2"/>
<dbReference type="RefSeq" id="WP_126625264.1">
    <property type="nucleotide sequence ID" value="NZ_BIFT01000001.1"/>
</dbReference>
<dbReference type="PANTHER" id="PTHR43095">
    <property type="entry name" value="SUGAR KINASE"/>
    <property type="match status" value="1"/>
</dbReference>
<dbReference type="GO" id="GO:0042732">
    <property type="term" value="P:D-xylose metabolic process"/>
    <property type="evidence" value="ECO:0007669"/>
    <property type="project" value="UniProtKB-KW"/>
</dbReference>
<dbReference type="CDD" id="cd07808">
    <property type="entry name" value="ASKHA_NBD_FGGY_EcXK-like"/>
    <property type="match status" value="1"/>
</dbReference>
<evidence type="ECO:0000256" key="4">
    <source>
        <dbReference type="ARBA" id="ARBA00022777"/>
    </source>
</evidence>
<evidence type="ECO:0000256" key="5">
    <source>
        <dbReference type="ARBA" id="ARBA00022840"/>
    </source>
</evidence>
<dbReference type="NCBIfam" id="TIGR01312">
    <property type="entry name" value="XylB"/>
    <property type="match status" value="1"/>
</dbReference>
<dbReference type="Gene3D" id="3.30.420.40">
    <property type="match status" value="2"/>
</dbReference>
<dbReference type="Proteomes" id="UP000287171">
    <property type="component" value="Unassembled WGS sequence"/>
</dbReference>
<organism evidence="9 10">
    <name type="scientific">Dictyobacter alpinus</name>
    <dbReference type="NCBI Taxonomy" id="2014873"/>
    <lineage>
        <taxon>Bacteria</taxon>
        <taxon>Bacillati</taxon>
        <taxon>Chloroflexota</taxon>
        <taxon>Ktedonobacteria</taxon>
        <taxon>Ktedonobacterales</taxon>
        <taxon>Dictyobacteraceae</taxon>
        <taxon>Dictyobacter</taxon>
    </lineage>
</organism>
<dbReference type="PANTHER" id="PTHR43095:SF5">
    <property type="entry name" value="XYLULOSE KINASE"/>
    <property type="match status" value="1"/>
</dbReference>
<keyword evidence="10" id="KW-1185">Reference proteome</keyword>
<dbReference type="InterPro" id="IPR018484">
    <property type="entry name" value="FGGY_N"/>
</dbReference>
<evidence type="ECO:0000259" key="7">
    <source>
        <dbReference type="Pfam" id="PF00370"/>
    </source>
</evidence>
<evidence type="ECO:0000256" key="3">
    <source>
        <dbReference type="ARBA" id="ARBA00022741"/>
    </source>
</evidence>
<dbReference type="InterPro" id="IPR043129">
    <property type="entry name" value="ATPase_NBD"/>
</dbReference>
<feature type="domain" description="Carbohydrate kinase FGGY C-terminal" evidence="8">
    <location>
        <begin position="253"/>
        <end position="433"/>
    </location>
</feature>
<gene>
    <name evidence="6" type="primary">xylB</name>
    <name evidence="9" type="ORF">KDA_00500</name>
</gene>
<keyword evidence="3 6" id="KW-0547">Nucleotide-binding</keyword>
<dbReference type="AlphaFoldDB" id="A0A402AZN6"/>
<comment type="caution">
    <text evidence="9">The sequence shown here is derived from an EMBL/GenBank/DDBJ whole genome shotgun (WGS) entry which is preliminary data.</text>
</comment>
<evidence type="ECO:0000313" key="9">
    <source>
        <dbReference type="EMBL" id="GCE24566.1"/>
    </source>
</evidence>
<dbReference type="EMBL" id="BIFT01000001">
    <property type="protein sequence ID" value="GCE24566.1"/>
    <property type="molecule type" value="Genomic_DNA"/>
</dbReference>
<dbReference type="PIRSF" id="PIRSF000538">
    <property type="entry name" value="GlpK"/>
    <property type="match status" value="1"/>
</dbReference>
<keyword evidence="6" id="KW-0119">Carbohydrate metabolism</keyword>
<dbReference type="InterPro" id="IPR000577">
    <property type="entry name" value="Carb_kinase_FGGY"/>
</dbReference>
<name>A0A402AZN6_9CHLR</name>
<evidence type="ECO:0000313" key="10">
    <source>
        <dbReference type="Proteomes" id="UP000287171"/>
    </source>
</evidence>
<comment type="catalytic activity">
    <reaction evidence="6">
        <text>D-xylulose + ATP = D-xylulose 5-phosphate + ADP + H(+)</text>
        <dbReference type="Rhea" id="RHEA:10964"/>
        <dbReference type="ChEBI" id="CHEBI:15378"/>
        <dbReference type="ChEBI" id="CHEBI:17140"/>
        <dbReference type="ChEBI" id="CHEBI:30616"/>
        <dbReference type="ChEBI" id="CHEBI:57737"/>
        <dbReference type="ChEBI" id="CHEBI:456216"/>
        <dbReference type="EC" id="2.7.1.17"/>
    </reaction>
</comment>
<dbReference type="GO" id="GO:0005997">
    <property type="term" value="P:xylulose metabolic process"/>
    <property type="evidence" value="ECO:0007669"/>
    <property type="project" value="InterPro"/>
</dbReference>
<dbReference type="GO" id="GO:0005524">
    <property type="term" value="F:ATP binding"/>
    <property type="evidence" value="ECO:0007669"/>
    <property type="project" value="UniProtKB-KW"/>
</dbReference>
<dbReference type="InterPro" id="IPR018485">
    <property type="entry name" value="FGGY_C"/>
</dbReference>
<accession>A0A402AZN6</accession>
<keyword evidence="4 6" id="KW-0418">Kinase</keyword>